<dbReference type="AlphaFoldDB" id="A0ABD2Y967"/>
<accession>A0ABD2Y967</accession>
<protein>
    <submittedName>
        <fullName evidence="1">Uncharacterized protein</fullName>
    </submittedName>
</protein>
<gene>
    <name evidence="1" type="ORF">ACH5RR_033853</name>
</gene>
<organism evidence="1 2">
    <name type="scientific">Cinchona calisaya</name>
    <dbReference type="NCBI Taxonomy" id="153742"/>
    <lineage>
        <taxon>Eukaryota</taxon>
        <taxon>Viridiplantae</taxon>
        <taxon>Streptophyta</taxon>
        <taxon>Embryophyta</taxon>
        <taxon>Tracheophyta</taxon>
        <taxon>Spermatophyta</taxon>
        <taxon>Magnoliopsida</taxon>
        <taxon>eudicotyledons</taxon>
        <taxon>Gunneridae</taxon>
        <taxon>Pentapetalae</taxon>
        <taxon>asterids</taxon>
        <taxon>lamiids</taxon>
        <taxon>Gentianales</taxon>
        <taxon>Rubiaceae</taxon>
        <taxon>Cinchonoideae</taxon>
        <taxon>Cinchoneae</taxon>
        <taxon>Cinchona</taxon>
    </lineage>
</organism>
<dbReference type="EMBL" id="JBJUIK010000014">
    <property type="protein sequence ID" value="KAL3504012.1"/>
    <property type="molecule type" value="Genomic_DNA"/>
</dbReference>
<evidence type="ECO:0000313" key="1">
    <source>
        <dbReference type="EMBL" id="KAL3504012.1"/>
    </source>
</evidence>
<evidence type="ECO:0000313" key="2">
    <source>
        <dbReference type="Proteomes" id="UP001630127"/>
    </source>
</evidence>
<dbReference type="Proteomes" id="UP001630127">
    <property type="component" value="Unassembled WGS sequence"/>
</dbReference>
<sequence length="76" mass="8514">MQCISNAFHEWSEHEDYGKGESTTRQQGMEAEGHSAIWKPLEVGTIRLNTDDGVCTSLLYKKDGNRSKSSLLLVQT</sequence>
<keyword evidence="2" id="KW-1185">Reference proteome</keyword>
<reference evidence="1 2" key="1">
    <citation type="submission" date="2024-11" db="EMBL/GenBank/DDBJ databases">
        <title>A near-complete genome assembly of Cinchona calisaya.</title>
        <authorList>
            <person name="Lian D.C."/>
            <person name="Zhao X.W."/>
            <person name="Wei L."/>
        </authorList>
    </citation>
    <scope>NUCLEOTIDE SEQUENCE [LARGE SCALE GENOMIC DNA]</scope>
    <source>
        <tissue evidence="1">Nenye</tissue>
    </source>
</reference>
<proteinExistence type="predicted"/>
<comment type="caution">
    <text evidence="1">The sequence shown here is derived from an EMBL/GenBank/DDBJ whole genome shotgun (WGS) entry which is preliminary data.</text>
</comment>
<name>A0ABD2Y967_9GENT</name>